<accession>A0ABW6FTK2</accession>
<dbReference type="InterPro" id="IPR036890">
    <property type="entry name" value="HATPase_C_sf"/>
</dbReference>
<comment type="caution">
    <text evidence="3">The sequence shown here is derived from an EMBL/GenBank/DDBJ whole genome shotgun (WGS) entry which is preliminary data.</text>
</comment>
<keyword evidence="3" id="KW-0547">Nucleotide-binding</keyword>
<dbReference type="Gene3D" id="3.30.565.10">
    <property type="entry name" value="Histidine kinase-like ATPase, C-terminal domain"/>
    <property type="match status" value="1"/>
</dbReference>
<keyword evidence="1" id="KW-0723">Serine/threonine-protein kinase</keyword>
<dbReference type="Pfam" id="PF13581">
    <property type="entry name" value="HATPase_c_2"/>
    <property type="match status" value="1"/>
</dbReference>
<keyword evidence="4" id="KW-1185">Reference proteome</keyword>
<organism evidence="3 4">
    <name type="scientific">Streptomyces albidochromogenes</name>
    <dbReference type="NCBI Taxonomy" id="329524"/>
    <lineage>
        <taxon>Bacteria</taxon>
        <taxon>Bacillati</taxon>
        <taxon>Actinomycetota</taxon>
        <taxon>Actinomycetes</taxon>
        <taxon>Kitasatosporales</taxon>
        <taxon>Streptomycetaceae</taxon>
        <taxon>Streptomyces</taxon>
    </lineage>
</organism>
<dbReference type="InterPro" id="IPR003594">
    <property type="entry name" value="HATPase_dom"/>
</dbReference>
<proteinExistence type="predicted"/>
<protein>
    <submittedName>
        <fullName evidence="3">ATP-binding protein</fullName>
    </submittedName>
</protein>
<dbReference type="Proteomes" id="UP001598448">
    <property type="component" value="Unassembled WGS sequence"/>
</dbReference>
<reference evidence="3 4" key="1">
    <citation type="submission" date="2024-09" db="EMBL/GenBank/DDBJ databases">
        <title>The Natural Products Discovery Center: Release of the First 8490 Sequenced Strains for Exploring Actinobacteria Biosynthetic Diversity.</title>
        <authorList>
            <person name="Kalkreuter E."/>
            <person name="Kautsar S.A."/>
            <person name="Yang D."/>
            <person name="Bader C.D."/>
            <person name="Teijaro C.N."/>
            <person name="Fluegel L."/>
            <person name="Davis C.M."/>
            <person name="Simpson J.R."/>
            <person name="Lauterbach L."/>
            <person name="Steele A.D."/>
            <person name="Gui C."/>
            <person name="Meng S."/>
            <person name="Li G."/>
            <person name="Viehrig K."/>
            <person name="Ye F."/>
            <person name="Su P."/>
            <person name="Kiefer A.F."/>
            <person name="Nichols A."/>
            <person name="Cepeda A.J."/>
            <person name="Yan W."/>
            <person name="Fan B."/>
            <person name="Jiang Y."/>
            <person name="Adhikari A."/>
            <person name="Zheng C.-J."/>
            <person name="Schuster L."/>
            <person name="Cowan T.M."/>
            <person name="Smanski M.J."/>
            <person name="Chevrette M.G."/>
            <person name="De Carvalho L.P.S."/>
            <person name="Shen B."/>
        </authorList>
    </citation>
    <scope>NUCLEOTIDE SEQUENCE [LARGE SCALE GENOMIC DNA]</scope>
    <source>
        <strain evidence="3 4">NPDC058348</strain>
    </source>
</reference>
<feature type="domain" description="Histidine kinase/HSP90-like ATPase" evidence="2">
    <location>
        <begin position="15"/>
        <end position="129"/>
    </location>
</feature>
<evidence type="ECO:0000313" key="4">
    <source>
        <dbReference type="Proteomes" id="UP001598448"/>
    </source>
</evidence>
<dbReference type="SUPFAM" id="SSF55874">
    <property type="entry name" value="ATPase domain of HSP90 chaperone/DNA topoisomerase II/histidine kinase"/>
    <property type="match status" value="1"/>
</dbReference>
<dbReference type="EMBL" id="JBHXIJ010000322">
    <property type="protein sequence ID" value="MFD5103040.1"/>
    <property type="molecule type" value="Genomic_DNA"/>
</dbReference>
<evidence type="ECO:0000259" key="2">
    <source>
        <dbReference type="Pfam" id="PF13581"/>
    </source>
</evidence>
<evidence type="ECO:0000256" key="1">
    <source>
        <dbReference type="ARBA" id="ARBA00022527"/>
    </source>
</evidence>
<dbReference type="PANTHER" id="PTHR35526">
    <property type="entry name" value="ANTI-SIGMA-F FACTOR RSBW-RELATED"/>
    <property type="match status" value="1"/>
</dbReference>
<dbReference type="RefSeq" id="WP_386720857.1">
    <property type="nucleotide sequence ID" value="NZ_JBHXIJ010000322.1"/>
</dbReference>
<dbReference type="GO" id="GO:0005524">
    <property type="term" value="F:ATP binding"/>
    <property type="evidence" value="ECO:0007669"/>
    <property type="project" value="UniProtKB-KW"/>
</dbReference>
<evidence type="ECO:0000313" key="3">
    <source>
        <dbReference type="EMBL" id="MFD5103040.1"/>
    </source>
</evidence>
<dbReference type="PANTHER" id="PTHR35526:SF3">
    <property type="entry name" value="ANTI-SIGMA-F FACTOR RSBW"/>
    <property type="match status" value="1"/>
</dbReference>
<sequence length="145" mass="15781">MSTRAVVSLAPGCAAGAREAVRRHLTWWRLEDLGDDATLIVSELLSNAVRHGRPPWRVRMWLKGGESGRRGVRLEVHDAGAGVDIERIRARWRHPSGSLLGGGRGLFIVDTLACAWGNERSGHGHTVWAELESARPTPQPGPDGV</sequence>
<gene>
    <name evidence="3" type="ORF">ACFWJN_29285</name>
</gene>
<name>A0ABW6FTK2_9ACTN</name>
<keyword evidence="3" id="KW-0067">ATP-binding</keyword>
<dbReference type="CDD" id="cd16936">
    <property type="entry name" value="HATPase_RsbW-like"/>
    <property type="match status" value="1"/>
</dbReference>
<keyword evidence="1" id="KW-0808">Transferase</keyword>
<keyword evidence="1" id="KW-0418">Kinase</keyword>
<dbReference type="InterPro" id="IPR050267">
    <property type="entry name" value="Anti-sigma-factor_SerPK"/>
</dbReference>